<accession>A0ABU3V5W9</accession>
<evidence type="ECO:0000313" key="3">
    <source>
        <dbReference type="EMBL" id="MDU9001563.1"/>
    </source>
</evidence>
<keyword evidence="3" id="KW-0614">Plasmid</keyword>
<reference evidence="3 4" key="1">
    <citation type="submission" date="2023-02" db="EMBL/GenBank/DDBJ databases">
        <authorList>
            <person name="Maleckis M."/>
        </authorList>
    </citation>
    <scope>NUCLEOTIDE SEQUENCE [LARGE SCALE GENOMIC DNA]</scope>
    <source>
        <strain evidence="3 4">P8-A2</strain>
        <plasmid evidence="3">unnamed1</plasmid>
    </source>
</reference>
<feature type="transmembrane region" description="Helical" evidence="2">
    <location>
        <begin position="83"/>
        <end position="101"/>
    </location>
</feature>
<protein>
    <recommendedName>
        <fullName evidence="5">Integral membrane protein</fullName>
    </recommendedName>
</protein>
<proteinExistence type="predicted"/>
<comment type="caution">
    <text evidence="3">The sequence shown here is derived from an EMBL/GenBank/DDBJ whole genome shotgun (WGS) entry which is preliminary data.</text>
</comment>
<keyword evidence="4" id="KW-1185">Reference proteome</keyword>
<dbReference type="EMBL" id="JARAKF010000003">
    <property type="protein sequence ID" value="MDU9001563.1"/>
    <property type="molecule type" value="Genomic_DNA"/>
</dbReference>
<name>A0ABU3V5W9_9ACTN</name>
<feature type="transmembrane region" description="Helical" evidence="2">
    <location>
        <begin position="45"/>
        <end position="63"/>
    </location>
</feature>
<sequence>MSGRMTGVRPAGPATQGPPAAARPRLVERWREAADRDLTPTKRSLVVMWASFGTTWGAVRLITHGIRGGWLPWGNISAGGEHLHHYNFGIATLAGIGLIAVRGDERAVGHPAVAAAYGAGTALITDEFALLLDLQDVYWAKQGRLSVDVSLGVLAALGTYLTAKPFWDEIAKVTRRHIASAAKRGLSSAR</sequence>
<geneLocation type="plasmid" evidence="3">
    <name>unnamed1</name>
</geneLocation>
<keyword evidence="2" id="KW-1133">Transmembrane helix</keyword>
<evidence type="ECO:0008006" key="5">
    <source>
        <dbReference type="Google" id="ProtNLM"/>
    </source>
</evidence>
<evidence type="ECO:0000256" key="2">
    <source>
        <dbReference type="SAM" id="Phobius"/>
    </source>
</evidence>
<evidence type="ECO:0000313" key="4">
    <source>
        <dbReference type="Proteomes" id="UP001257627"/>
    </source>
</evidence>
<dbReference type="RefSeq" id="WP_266944609.1">
    <property type="nucleotide sequence ID" value="NZ_JAPEMK010000002.1"/>
</dbReference>
<dbReference type="Proteomes" id="UP001257627">
    <property type="component" value="Unassembled WGS sequence"/>
</dbReference>
<keyword evidence="2" id="KW-0472">Membrane</keyword>
<evidence type="ECO:0000256" key="1">
    <source>
        <dbReference type="SAM" id="MobiDB-lite"/>
    </source>
</evidence>
<organism evidence="3 4">
    <name type="scientific">Streptomyces mirabilis</name>
    <dbReference type="NCBI Taxonomy" id="68239"/>
    <lineage>
        <taxon>Bacteria</taxon>
        <taxon>Bacillati</taxon>
        <taxon>Actinomycetota</taxon>
        <taxon>Actinomycetes</taxon>
        <taxon>Kitasatosporales</taxon>
        <taxon>Streptomycetaceae</taxon>
        <taxon>Streptomyces</taxon>
    </lineage>
</organism>
<feature type="region of interest" description="Disordered" evidence="1">
    <location>
        <begin position="1"/>
        <end position="23"/>
    </location>
</feature>
<gene>
    <name evidence="3" type="ORF">PU648_57030</name>
</gene>
<feature type="compositionally biased region" description="Low complexity" evidence="1">
    <location>
        <begin position="9"/>
        <end position="23"/>
    </location>
</feature>
<keyword evidence="2" id="KW-0812">Transmembrane</keyword>